<feature type="compositionally biased region" description="Polar residues" evidence="2">
    <location>
        <begin position="1552"/>
        <end position="1582"/>
    </location>
</feature>
<organism evidence="4 5">
    <name type="scientific">Vespula squamosa</name>
    <name type="common">Southern yellow jacket</name>
    <name type="synonym">Wasp</name>
    <dbReference type="NCBI Taxonomy" id="30214"/>
    <lineage>
        <taxon>Eukaryota</taxon>
        <taxon>Metazoa</taxon>
        <taxon>Ecdysozoa</taxon>
        <taxon>Arthropoda</taxon>
        <taxon>Hexapoda</taxon>
        <taxon>Insecta</taxon>
        <taxon>Pterygota</taxon>
        <taxon>Neoptera</taxon>
        <taxon>Endopterygota</taxon>
        <taxon>Hymenoptera</taxon>
        <taxon>Apocrita</taxon>
        <taxon>Aculeata</taxon>
        <taxon>Vespoidea</taxon>
        <taxon>Vespidae</taxon>
        <taxon>Vespinae</taxon>
        <taxon>Vespula</taxon>
    </lineage>
</organism>
<evidence type="ECO:0000256" key="3">
    <source>
        <dbReference type="SAM" id="SignalP"/>
    </source>
</evidence>
<dbReference type="Pfam" id="PF02089">
    <property type="entry name" value="Palm_thioest"/>
    <property type="match status" value="1"/>
</dbReference>
<feature type="compositionally biased region" description="Polar residues" evidence="2">
    <location>
        <begin position="1590"/>
        <end position="1603"/>
    </location>
</feature>
<feature type="region of interest" description="Disordered" evidence="2">
    <location>
        <begin position="1641"/>
        <end position="1701"/>
    </location>
</feature>
<feature type="compositionally biased region" description="Polar residues" evidence="2">
    <location>
        <begin position="1525"/>
        <end position="1540"/>
    </location>
</feature>
<feature type="region of interest" description="Disordered" evidence="2">
    <location>
        <begin position="1451"/>
        <end position="1474"/>
    </location>
</feature>
<name>A0ABD2A4S4_VESSQ</name>
<dbReference type="InterPro" id="IPR049885">
    <property type="entry name" value="MTCL1-3"/>
</dbReference>
<protein>
    <submittedName>
        <fullName evidence="4">GRIP and coiled-coil domain-containing protein 2 isoform X1</fullName>
    </submittedName>
</protein>
<feature type="region of interest" description="Disordered" evidence="2">
    <location>
        <begin position="305"/>
        <end position="346"/>
    </location>
</feature>
<sequence length="1701" mass="197589">MFTMPNSIILLFIMSIFCTFMQIKVTADNSSTPIVIWHGMGDSCFGYGIDYIKHLLKKNIPEVYIKCVHKGNNELQDIQNSYFGNINDDVKQVCEEIKMDKNLQNGYNAIGFSQGAQFLRAVAERCSTPPMLNLISFGGQHQGVYGLPRCIAIDHIICEYIREALTHGAYVKLVQEKLIQAGYWHDPTKTYRNNLKNLKSLVLVMFESDTMVQPKESEWFGFYKPGQDKEVESLQESSLYKEDRLGLREMDNLNKIHFLSVKGNHLKFTKEWFTKNIECITHIPPRKGILFVLLVSILRFDGQRDANDASDHGEKRGSLRDITSSTPNLSLHSSSERDGKRSWASTTNLTKNDLRSSNLDSSLNSISVSNFSTSANQLNDISELQKQDITKDKRHSLLGEKSTSKNQLYDSTSKLQIKEVIKNNENIAGNDVEFIIQMKSYLRLNVQVKKSPTKSVPINDIQRLENGMEESEIKRLRTELNEMKEKCQRLEKEKSEIWLRRLSSMDTISNKTSGSEVIKLEKSIKVLTEEKAMLLSKIRDLENEARYKLNRRDTDKTGEDLKSKLKAAETLCESLMDENEDMKKEIRELEEEICEMQDNFREDQANEYTNLRKSLEQSNKNSRILSFKLRKLERTTEQLQKEKSDFEKRLQEVRKIEEMLTKIKNDSKKKTDVKPTELGTKVQFKKTVDDMQKQIDNIITLCANINDGKEIDVIHEKNNENTMKYDALLRDYELIKQKLEDTSKELIKEKEKEKGKDKDKDKDKDKNREGKVTDDKMNMDFQNMKKKLDYTVTSRETEKKAWEEEKEKLKSELLSLSFEKLKIYKELEKLKKDTEVIRSSEKEYTNKIKRLETTANDLKKELSQEKKKCTEIQNDLSSCTQREANMTETISTIEQTKKQLDKEAKHLKEELESLRRSSATQIADLKTELANVKKDKDKLTIQIEKDKSAKESEIISLKSKITSLEKNGLDTTKIKEMKANYSDKISKLTNQIEKMSADYDKLNEEHKALIVLKEKVEEENRSVNSVLLQYKTDLNNNQTEIKSLQEYIKEKENQWQLEKSLYEKRMQEYEVLSHKPLMNDLKTEINSLKKENDLMLQRLENAREINEDLINKLKDYDAVSKAHQVLSVDTTTLESEIQKLKTSLANVEKAKKADVAQCKMHYEHRITAISDDMQSLQNQLSHYKRERDTYKHMLEGAQRTIADLKSVRQRKQSVTNSEKSDEDEESSKANISILEQQISSMEDELSETKLEYSRLKTSLVSEKSAWNVKLSEMQSRINELEEERVLSSGRSKIPGVKVRMELAWQKERKEQQRLLEETATLARDLRQTLFEIERERAKERLENKRKQDQLKKAFDEEKEENKKKLIELQCDLLELRDAHAKLRTSNERMRREKERHEKERQELKNEILRQRELDNNEMKNINTLLRQVDDLQQLFPELNDVYTKEKTEIYTPTPPRRLKGPKSRESSPMLDTKNDIKGSMQQLENRTEKLEYTIRKLMNVAKELKESKKSLDNISAKQLMKLSKRSTSVDNTTRRGTSPNPSKPRLKVKSLSLEQTTGGGSIESQNVWGTDSNMSSLQSLESNPRAFTLQRDSSVDSRLSGDSTKSEMLHREKKYNKGIIGKIRTKLVKSSSVDDANMNLDYRTSGSEMSINEDIKEEKKKLKKKLSDMFKRSNRSNSTSKKSEGGDSSRPPSRTSITSKT</sequence>
<comment type="caution">
    <text evidence="4">The sequence shown here is derived from an EMBL/GenBank/DDBJ whole genome shotgun (WGS) entry which is preliminary data.</text>
</comment>
<dbReference type="SUPFAM" id="SSF53474">
    <property type="entry name" value="alpha/beta-Hydrolases"/>
    <property type="match status" value="1"/>
</dbReference>
<feature type="region of interest" description="Disordered" evidence="2">
    <location>
        <begin position="1206"/>
        <end position="1229"/>
    </location>
</feature>
<keyword evidence="1" id="KW-0175">Coiled coil</keyword>
<evidence type="ECO:0000256" key="1">
    <source>
        <dbReference type="SAM" id="Coils"/>
    </source>
</evidence>
<feature type="coiled-coil region" evidence="1">
    <location>
        <begin position="1480"/>
        <end position="1517"/>
    </location>
</feature>
<feature type="compositionally biased region" description="Basic and acidic residues" evidence="2">
    <location>
        <begin position="1653"/>
        <end position="1671"/>
    </location>
</feature>
<gene>
    <name evidence="4" type="ORF">V1478_015336</name>
</gene>
<keyword evidence="5" id="KW-1185">Reference proteome</keyword>
<feature type="coiled-coil region" evidence="1">
    <location>
        <begin position="1078"/>
        <end position="1193"/>
    </location>
</feature>
<dbReference type="Gene3D" id="1.10.287.1490">
    <property type="match status" value="1"/>
</dbReference>
<feature type="compositionally biased region" description="Low complexity" evidence="2">
    <location>
        <begin position="1688"/>
        <end position="1701"/>
    </location>
</feature>
<feature type="compositionally biased region" description="Low complexity" evidence="2">
    <location>
        <begin position="323"/>
        <end position="333"/>
    </location>
</feature>
<feature type="chain" id="PRO_5044740693" evidence="3">
    <location>
        <begin position="19"/>
        <end position="1701"/>
    </location>
</feature>
<dbReference type="Proteomes" id="UP001607302">
    <property type="component" value="Unassembled WGS sequence"/>
</dbReference>
<dbReference type="PANTHER" id="PTHR15742">
    <property type="entry name" value="GIRDIN"/>
    <property type="match status" value="1"/>
</dbReference>
<proteinExistence type="predicted"/>
<evidence type="ECO:0000256" key="2">
    <source>
        <dbReference type="SAM" id="MobiDB-lite"/>
    </source>
</evidence>
<dbReference type="PANTHER" id="PTHR15742:SF5">
    <property type="entry name" value="GIRDIN"/>
    <property type="match status" value="1"/>
</dbReference>
<reference evidence="4 5" key="1">
    <citation type="journal article" date="2024" name="Ann. Entomol. Soc. Am.">
        <title>Genomic analyses of the southern and eastern yellowjacket wasps (Hymenoptera: Vespidae) reveal evolutionary signatures of social life.</title>
        <authorList>
            <person name="Catto M.A."/>
            <person name="Caine P.B."/>
            <person name="Orr S.E."/>
            <person name="Hunt B.G."/>
            <person name="Goodisman M.A.D."/>
        </authorList>
    </citation>
    <scope>NUCLEOTIDE SEQUENCE [LARGE SCALE GENOMIC DNA]</scope>
    <source>
        <strain evidence="4">233</strain>
        <tissue evidence="4">Head and thorax</tissue>
    </source>
</reference>
<keyword evidence="3" id="KW-0732">Signal</keyword>
<feature type="coiled-coil region" evidence="1">
    <location>
        <begin position="1315"/>
        <end position="1416"/>
    </location>
</feature>
<feature type="coiled-coil region" evidence="1">
    <location>
        <begin position="792"/>
        <end position="1054"/>
    </location>
</feature>
<feature type="compositionally biased region" description="Basic and acidic residues" evidence="2">
    <location>
        <begin position="305"/>
        <end position="319"/>
    </location>
</feature>
<dbReference type="EMBL" id="JAUDFV010000155">
    <property type="protein sequence ID" value="KAL2715638.1"/>
    <property type="molecule type" value="Genomic_DNA"/>
</dbReference>
<feature type="signal peptide" evidence="3">
    <location>
        <begin position="1"/>
        <end position="18"/>
    </location>
</feature>
<dbReference type="PRINTS" id="PR00414">
    <property type="entry name" value="PPTHIESTRASE"/>
</dbReference>
<dbReference type="Gene3D" id="3.40.50.1820">
    <property type="entry name" value="alpha/beta hydrolase"/>
    <property type="match status" value="1"/>
</dbReference>
<evidence type="ECO:0000313" key="4">
    <source>
        <dbReference type="EMBL" id="KAL2715638.1"/>
    </source>
</evidence>
<feature type="coiled-coil region" evidence="1">
    <location>
        <begin position="461"/>
        <end position="496"/>
    </location>
</feature>
<dbReference type="InterPro" id="IPR002472">
    <property type="entry name" value="Palm_thioest"/>
</dbReference>
<feature type="coiled-coil region" evidence="1">
    <location>
        <begin position="524"/>
        <end position="656"/>
    </location>
</feature>
<dbReference type="InterPro" id="IPR029058">
    <property type="entry name" value="AB_hydrolase_fold"/>
</dbReference>
<accession>A0ABD2A4S4</accession>
<evidence type="ECO:0000313" key="5">
    <source>
        <dbReference type="Proteomes" id="UP001607302"/>
    </source>
</evidence>
<feature type="region of interest" description="Disordered" evidence="2">
    <location>
        <begin position="750"/>
        <end position="778"/>
    </location>
</feature>
<feature type="region of interest" description="Disordered" evidence="2">
    <location>
        <begin position="1518"/>
        <end position="1610"/>
    </location>
</feature>